<evidence type="ECO:0000259" key="5">
    <source>
        <dbReference type="PROSITE" id="PS50893"/>
    </source>
</evidence>
<proteinExistence type="predicted"/>
<comment type="caution">
    <text evidence="6">The sequence shown here is derived from an EMBL/GenBank/DDBJ whole genome shotgun (WGS) entry which is preliminary data.</text>
</comment>
<keyword evidence="2" id="KW-1003">Cell membrane</keyword>
<dbReference type="PROSITE" id="PS50893">
    <property type="entry name" value="ABC_TRANSPORTER_2"/>
    <property type="match status" value="1"/>
</dbReference>
<evidence type="ECO:0000256" key="1">
    <source>
        <dbReference type="ARBA" id="ARBA00022448"/>
    </source>
</evidence>
<dbReference type="Pfam" id="PF00005">
    <property type="entry name" value="ABC_tran"/>
    <property type="match status" value="1"/>
</dbReference>
<dbReference type="SUPFAM" id="SSF52540">
    <property type="entry name" value="P-loop containing nucleoside triphosphate hydrolases"/>
    <property type="match status" value="1"/>
</dbReference>
<evidence type="ECO:0000256" key="4">
    <source>
        <dbReference type="ARBA" id="ARBA00022840"/>
    </source>
</evidence>
<dbReference type="EMBL" id="SGWV01000008">
    <property type="protein sequence ID" value="RZS56898.1"/>
    <property type="molecule type" value="Genomic_DNA"/>
</dbReference>
<sequence length="229" mass="25581">MSWDISLRKQLRHGPERFELDMHIRSDAGRIVLFGPSGSGKTQTLRLIAGIGRPDAGRVVVAEQVLADSASGTWLTPQQRGLGCVFQDHALFPHLSVRQNIAFARRSGWFNPPRRIADPVVDRWLRDFHLQAIADHLPHQISGGQRQRAALARALVHEPRALLLDEPFAALDRSLRQQLRRELKALQTDLGLPMLLITHDDEDVDDLAEQVVHVRAGRVVDAPRGATTP</sequence>
<evidence type="ECO:0000313" key="6">
    <source>
        <dbReference type="EMBL" id="RZS56898.1"/>
    </source>
</evidence>
<name>A0A4Q7LSI1_9BURK</name>
<dbReference type="GO" id="GO:0005524">
    <property type="term" value="F:ATP binding"/>
    <property type="evidence" value="ECO:0007669"/>
    <property type="project" value="UniProtKB-KW"/>
</dbReference>
<gene>
    <name evidence="6" type="ORF">EV685_1454</name>
</gene>
<evidence type="ECO:0000313" key="7">
    <source>
        <dbReference type="Proteomes" id="UP000293433"/>
    </source>
</evidence>
<dbReference type="InterPro" id="IPR050093">
    <property type="entry name" value="ABC_SmlMolc_Importer"/>
</dbReference>
<dbReference type="PANTHER" id="PTHR42781">
    <property type="entry name" value="SPERMIDINE/PUTRESCINE IMPORT ATP-BINDING PROTEIN POTA"/>
    <property type="match status" value="1"/>
</dbReference>
<dbReference type="InterPro" id="IPR017871">
    <property type="entry name" value="ABC_transporter-like_CS"/>
</dbReference>
<reference evidence="6 7" key="1">
    <citation type="submission" date="2019-02" db="EMBL/GenBank/DDBJ databases">
        <title>Genomic Encyclopedia of Type Strains, Phase IV (KMG-IV): sequencing the most valuable type-strain genomes for metagenomic binning, comparative biology and taxonomic classification.</title>
        <authorList>
            <person name="Goeker M."/>
        </authorList>
    </citation>
    <scope>NUCLEOTIDE SEQUENCE [LARGE SCALE GENOMIC DNA]</scope>
    <source>
        <strain evidence="6 7">DSM 10617</strain>
    </source>
</reference>
<dbReference type="PROSITE" id="PS00211">
    <property type="entry name" value="ABC_TRANSPORTER_1"/>
    <property type="match status" value="1"/>
</dbReference>
<keyword evidence="4 6" id="KW-0067">ATP-binding</keyword>
<dbReference type="RefSeq" id="WP_130481319.1">
    <property type="nucleotide sequence ID" value="NZ_SGWV01000008.1"/>
</dbReference>
<organism evidence="6 7">
    <name type="scientific">Sphaerotilus mobilis</name>
    <dbReference type="NCBI Taxonomy" id="47994"/>
    <lineage>
        <taxon>Bacteria</taxon>
        <taxon>Pseudomonadati</taxon>
        <taxon>Pseudomonadota</taxon>
        <taxon>Betaproteobacteria</taxon>
        <taxon>Burkholderiales</taxon>
        <taxon>Sphaerotilaceae</taxon>
        <taxon>Sphaerotilus</taxon>
    </lineage>
</organism>
<keyword evidence="3" id="KW-0547">Nucleotide-binding</keyword>
<dbReference type="PANTHER" id="PTHR42781:SF4">
    <property type="entry name" value="SPERMIDINE_PUTRESCINE IMPORT ATP-BINDING PROTEIN POTA"/>
    <property type="match status" value="1"/>
</dbReference>
<keyword evidence="2" id="KW-0472">Membrane</keyword>
<dbReference type="InterPro" id="IPR003439">
    <property type="entry name" value="ABC_transporter-like_ATP-bd"/>
</dbReference>
<evidence type="ECO:0000256" key="3">
    <source>
        <dbReference type="ARBA" id="ARBA00022741"/>
    </source>
</evidence>
<dbReference type="Gene3D" id="3.40.50.300">
    <property type="entry name" value="P-loop containing nucleotide triphosphate hydrolases"/>
    <property type="match status" value="1"/>
</dbReference>
<dbReference type="InterPro" id="IPR003593">
    <property type="entry name" value="AAA+_ATPase"/>
</dbReference>
<accession>A0A4Q7LSI1</accession>
<dbReference type="SMART" id="SM00382">
    <property type="entry name" value="AAA"/>
    <property type="match status" value="1"/>
</dbReference>
<dbReference type="Proteomes" id="UP000293433">
    <property type="component" value="Unassembled WGS sequence"/>
</dbReference>
<keyword evidence="1" id="KW-0813">Transport</keyword>
<keyword evidence="7" id="KW-1185">Reference proteome</keyword>
<dbReference type="InterPro" id="IPR027417">
    <property type="entry name" value="P-loop_NTPase"/>
</dbReference>
<evidence type="ECO:0000256" key="2">
    <source>
        <dbReference type="ARBA" id="ARBA00022475"/>
    </source>
</evidence>
<dbReference type="GO" id="GO:0016887">
    <property type="term" value="F:ATP hydrolysis activity"/>
    <property type="evidence" value="ECO:0007669"/>
    <property type="project" value="InterPro"/>
</dbReference>
<feature type="domain" description="ABC transporter" evidence="5">
    <location>
        <begin position="2"/>
        <end position="229"/>
    </location>
</feature>
<protein>
    <submittedName>
        <fullName evidence="6">Molybdate transport system ATP-binding protein</fullName>
    </submittedName>
</protein>
<dbReference type="AlphaFoldDB" id="A0A4Q7LSI1"/>
<dbReference type="OrthoDB" id="5298774at2"/>